<keyword evidence="2" id="KW-1185">Reference proteome</keyword>
<dbReference type="Proteomes" id="UP001064048">
    <property type="component" value="Chromosome Z"/>
</dbReference>
<reference evidence="1 2" key="1">
    <citation type="journal article" date="2022" name="Genome Biol. Evol.">
        <title>The Spruce Budworm Genome: Reconstructing the Evolutionary History of Antifreeze Proteins.</title>
        <authorList>
            <person name="Beliveau C."/>
            <person name="Gagne P."/>
            <person name="Picq S."/>
            <person name="Vernygora O."/>
            <person name="Keeling C.I."/>
            <person name="Pinkney K."/>
            <person name="Doucet D."/>
            <person name="Wen F."/>
            <person name="Johnston J.S."/>
            <person name="Maaroufi H."/>
            <person name="Boyle B."/>
            <person name="Laroche J."/>
            <person name="Dewar K."/>
            <person name="Juretic N."/>
            <person name="Blackburn G."/>
            <person name="Nisole A."/>
            <person name="Brunet B."/>
            <person name="Brandao M."/>
            <person name="Lumley L."/>
            <person name="Duan J."/>
            <person name="Quan G."/>
            <person name="Lucarotti C.J."/>
            <person name="Roe A.D."/>
            <person name="Sperling F.A.H."/>
            <person name="Levesque R.C."/>
            <person name="Cusson M."/>
        </authorList>
    </citation>
    <scope>NUCLEOTIDE SEQUENCE [LARGE SCALE GENOMIC DNA]</scope>
    <source>
        <strain evidence="1">Glfc:IPQL:Cfum</strain>
    </source>
</reference>
<dbReference type="EMBL" id="CM046131">
    <property type="protein sequence ID" value="KAI8429885.1"/>
    <property type="molecule type" value="Genomic_DNA"/>
</dbReference>
<protein>
    <submittedName>
        <fullName evidence="1">Uncharacterized protein</fullName>
    </submittedName>
</protein>
<organism evidence="1 2">
    <name type="scientific">Choristoneura fumiferana</name>
    <name type="common">Spruce budworm moth</name>
    <name type="synonym">Archips fumiferana</name>
    <dbReference type="NCBI Taxonomy" id="7141"/>
    <lineage>
        <taxon>Eukaryota</taxon>
        <taxon>Metazoa</taxon>
        <taxon>Ecdysozoa</taxon>
        <taxon>Arthropoda</taxon>
        <taxon>Hexapoda</taxon>
        <taxon>Insecta</taxon>
        <taxon>Pterygota</taxon>
        <taxon>Neoptera</taxon>
        <taxon>Endopterygota</taxon>
        <taxon>Lepidoptera</taxon>
        <taxon>Glossata</taxon>
        <taxon>Ditrysia</taxon>
        <taxon>Tortricoidea</taxon>
        <taxon>Tortricidae</taxon>
        <taxon>Tortricinae</taxon>
        <taxon>Choristoneura</taxon>
    </lineage>
</organism>
<evidence type="ECO:0000313" key="1">
    <source>
        <dbReference type="EMBL" id="KAI8429885.1"/>
    </source>
</evidence>
<accession>A0ACC0K0H6</accession>
<evidence type="ECO:0000313" key="2">
    <source>
        <dbReference type="Proteomes" id="UP001064048"/>
    </source>
</evidence>
<sequence>MFKKLKDKLAEEVKSSPQRIQQFAQAAQDGQHQRRLSNSSFASDVSFRLPSYESPSLYHLQSDMEVSASEAEERGFSSGTASLDRVTKEQLYAAYKRTQQRYEKYRTQYADLARHYKFLERDNAKARAHLEKALRLEIDERNMKIESLNTKISFMQNNLENKNLPQNDSKNEDEVVKESVKELQLIDFSGTNDRKTSGDDGTDAVLNSKTEKLEQLVSKYKESLKQSKEKNAQLTTELHILSIEVENKKKENEQLKESTTHLTEARQKILELQEINEEFQNKLNTYEFNKMKEKSTLELDLQKALEEIEKLRGKVEVFNKREEEYAISLAENKLSIHKELETKEAEIKSLKDNLTASKNEIQSLNIVVTDYKTKLSVMEDEKNKLNSDVNDLNSLKTKLTEKESKIKDLEQKCKSLEQSKAKADEEYKCLQLQHKQETAEKLAMIDRNVYLETKNTQLAEENAKKSLQIIELESKLLKRDNECNENQNIEESSFERNKILEELESWRNKYYTMESEIQDERDELVKLQSEIEKLLQNHEVIQRQNSELLDSVSKLTIENTNLKQNNDKINKKCLELANSIQSLKGTLSLTCEEAKLLKNNNETMILNLSDKIIELTTAMKENELGHQIKFDNLKHDYEVLQKTRDEIEDRFKSTKIDLIACQEDNNQLQIQIQAAISENTTILEKIKIYENNHEINLSALSKIKEDKTTLLLKIDELESLNKSLQDTITREKEQNSPLHDKLPLLEKEQQILLQKLKYIEDENDKLKTAVTELDVVKAENQELLVKNKISEDKQVYIEKLEDDVKALSQENTSLKNQSQSIAVNLKALEEEISDVRKSHAEIESEKDHLNATIKKLEESENAKKIKSAVEIQTDETSSTINYIVEENKILKDKCEQFKQEKETLYEKCIGVENEKDTLLTDIATQNSYYNELDEEIKSLKLTNSELLIKISELERVCNELNTKAAENIELADKFTSLKTEYDTLKNENRHLSSDIEGLQTYLAKISKENGTLNDKVRELITSSEHVDQNHTSRDLNELQNVKSDTDKMNDLLRENTLLVEENLELKDQLRSQNYAETPNSNSKSFNAESELDILKEKYNSVLATKSKYEKQLMDLEHINRSVNGNLQNVQENNEKLRLSNDKLERRLDEALVSLRHLHSLQENTELEYLRNILYEYLTGSGTHSITLAKVLAAVVKFDEMQTNIVMQKEKERQGLLRQLGLL</sequence>
<proteinExistence type="predicted"/>
<name>A0ACC0K0H6_CHOFU</name>
<gene>
    <name evidence="1" type="ORF">MSG28_000368</name>
</gene>
<comment type="caution">
    <text evidence="1">The sequence shown here is derived from an EMBL/GenBank/DDBJ whole genome shotgun (WGS) entry which is preliminary data.</text>
</comment>